<gene>
    <name evidence="1" type="ORF">Cygsa01_00076</name>
</gene>
<dbReference type="EMBL" id="PP179332">
    <property type="protein sequence ID" value="XAI71122.1"/>
    <property type="molecule type" value="Genomic_DNA"/>
</dbReference>
<proteinExistence type="predicted"/>
<protein>
    <submittedName>
        <fullName evidence="1">Uncharacterized protein</fullName>
    </submittedName>
</protein>
<evidence type="ECO:0000313" key="1">
    <source>
        <dbReference type="EMBL" id="XAI71122.1"/>
    </source>
</evidence>
<accession>A0AAU6W3I2</accession>
<sequence>MSEELKVALNCVYAGKRLIQGGKLGVIYYPINEDGTLAEARVFGFKKEYERSLGYIYTGTEWSEKTVWGLNLAKGTGKRWEDIELRLRWQAEETDALVTKRTATVEAEQKKTNEFEEMLMPARKLYAKAMRRGDAIGAHAIEQAVLISLRKPPRASDWQD</sequence>
<reference evidence="1" key="1">
    <citation type="journal article" date="2024" name="J. Gen. Virol.">
        <title>Novel phages of Pseudomonas syringae unveil numerous potential auxiliary metabolic genes.</title>
        <authorList>
            <person name="Feltin C."/>
            <person name="Garneau J.R."/>
            <person name="Morris C.E."/>
            <person name="Berard A."/>
            <person name="Torres-Barcelo C."/>
        </authorList>
    </citation>
    <scope>NUCLEOTIDE SEQUENCE</scope>
</reference>
<name>A0AAU6W3I2_9VIRU</name>
<organism evidence="1">
    <name type="scientific">Pseudomonas phage Cygsa01</name>
    <dbReference type="NCBI Taxonomy" id="3138529"/>
    <lineage>
        <taxon>Viruses</taxon>
    </lineage>
</organism>